<proteinExistence type="predicted"/>
<sequence length="123" mass="13220">MQRLALTLSLLLPATACNSLPPATAAQVAAWQGTYSGEAVINDAALPGPVCQPRVAIADFRVVGNQVEFGLFNGTIRDDGSVQMVNRQVWIMGRFEDGRFVGSMIVPPTEVCRYQVLLERGAA</sequence>
<gene>
    <name evidence="2" type="ORF">F1189_15715</name>
</gene>
<feature type="signal peptide" evidence="1">
    <location>
        <begin position="1"/>
        <end position="25"/>
    </location>
</feature>
<evidence type="ECO:0000313" key="3">
    <source>
        <dbReference type="Proteomes" id="UP000325255"/>
    </source>
</evidence>
<comment type="caution">
    <text evidence="2">The sequence shown here is derived from an EMBL/GenBank/DDBJ whole genome shotgun (WGS) entry which is preliminary data.</text>
</comment>
<protein>
    <recommendedName>
        <fullName evidence="4">Lipoprotein</fullName>
    </recommendedName>
</protein>
<keyword evidence="1" id="KW-0732">Signal</keyword>
<dbReference type="RefSeq" id="WP_150041777.1">
    <property type="nucleotide sequence ID" value="NZ_OW485601.1"/>
</dbReference>
<dbReference type="EMBL" id="VWPK01000023">
    <property type="protein sequence ID" value="KAA5611214.1"/>
    <property type="molecule type" value="Genomic_DNA"/>
</dbReference>
<reference evidence="2 3" key="1">
    <citation type="submission" date="2019-09" db="EMBL/GenBank/DDBJ databases">
        <title>Genome sequence of Rhodovastum atsumiense, a diverse member of the Acetobacteraceae family of non-sulfur purple photosynthetic bacteria.</title>
        <authorList>
            <person name="Meyer T."/>
            <person name="Kyndt J."/>
        </authorList>
    </citation>
    <scope>NUCLEOTIDE SEQUENCE [LARGE SCALE GENOMIC DNA]</scope>
    <source>
        <strain evidence="2 3">DSM 21279</strain>
    </source>
</reference>
<keyword evidence="3" id="KW-1185">Reference proteome</keyword>
<evidence type="ECO:0008006" key="4">
    <source>
        <dbReference type="Google" id="ProtNLM"/>
    </source>
</evidence>
<feature type="chain" id="PRO_5024434406" description="Lipoprotein" evidence="1">
    <location>
        <begin position="26"/>
        <end position="123"/>
    </location>
</feature>
<organism evidence="2 3">
    <name type="scientific">Rhodovastum atsumiense</name>
    <dbReference type="NCBI Taxonomy" id="504468"/>
    <lineage>
        <taxon>Bacteria</taxon>
        <taxon>Pseudomonadati</taxon>
        <taxon>Pseudomonadota</taxon>
        <taxon>Alphaproteobacteria</taxon>
        <taxon>Acetobacterales</taxon>
        <taxon>Acetobacteraceae</taxon>
        <taxon>Rhodovastum</taxon>
    </lineage>
</organism>
<evidence type="ECO:0000313" key="2">
    <source>
        <dbReference type="EMBL" id="KAA5611214.1"/>
    </source>
</evidence>
<name>A0A5M6ISC9_9PROT</name>
<evidence type="ECO:0000256" key="1">
    <source>
        <dbReference type="SAM" id="SignalP"/>
    </source>
</evidence>
<dbReference type="Proteomes" id="UP000325255">
    <property type="component" value="Unassembled WGS sequence"/>
</dbReference>
<accession>A0A5M6ISC9</accession>
<dbReference type="AlphaFoldDB" id="A0A5M6ISC9"/>